<keyword evidence="4 10" id="KW-0812">Transmembrane</keyword>
<feature type="transmembrane region" description="Helical" evidence="10">
    <location>
        <begin position="58"/>
        <end position="83"/>
    </location>
</feature>
<dbReference type="GO" id="GO:0005549">
    <property type="term" value="F:odorant binding"/>
    <property type="evidence" value="ECO:0007669"/>
    <property type="project" value="InterPro"/>
</dbReference>
<name>A0A653BG76_CALMS</name>
<keyword evidence="12" id="KW-1185">Reference proteome</keyword>
<protein>
    <recommendedName>
        <fullName evidence="10">Odorant receptor</fullName>
    </recommendedName>
</protein>
<evidence type="ECO:0000256" key="9">
    <source>
        <dbReference type="ARBA" id="ARBA00023224"/>
    </source>
</evidence>
<evidence type="ECO:0000256" key="4">
    <source>
        <dbReference type="ARBA" id="ARBA00022692"/>
    </source>
</evidence>
<keyword evidence="7 10" id="KW-0472">Membrane</keyword>
<comment type="similarity">
    <text evidence="10">Belongs to the insect chemoreceptor superfamily. Heteromeric odorant receptor channel (TC 1.A.69) family.</text>
</comment>
<dbReference type="OrthoDB" id="6690726at2759"/>
<keyword evidence="6 10" id="KW-1133">Transmembrane helix</keyword>
<feature type="transmembrane region" description="Helical" evidence="10">
    <location>
        <begin position="281"/>
        <end position="304"/>
    </location>
</feature>
<keyword evidence="5 10" id="KW-0552">Olfaction</keyword>
<sequence length="388" mass="44980">MKRFVVIEHCLVIMNVIGVHPAKVGSYSQLLIFLFYVANYSVMTYLVVMLFVDSPRTLMDGVLCFTNLLVQLHAVLYLTCLYIERSNIMKLLVQMDEKFWRVEECKNVQLREECLHTLKMLKVKYRTFLTMILTCALSYFYGRLIENRTADPENLIFESYIPEGVSFWTLFIWEHLPSTCLMLVEISMDFIIFSMVSLTALQFKMLAYEMNNIFALEDDLIINARFKKCNDQLTFLLSFRTLLNNTFSAVVLLYLGVIILILCIEIYFIMSMDSLEEIIRAVVYAALMFFEFFICYCFPAQALVDESEKVVEGLYNSKWYQHMGTSKTHAKATVLLQGKSQLKVMFTVGGFLNLNLQTGLSAVKTMVSYSMFLRTMTVLAEEMNESIE</sequence>
<evidence type="ECO:0000256" key="2">
    <source>
        <dbReference type="ARBA" id="ARBA00022475"/>
    </source>
</evidence>
<dbReference type="Pfam" id="PF02949">
    <property type="entry name" value="7tm_6"/>
    <property type="match status" value="1"/>
</dbReference>
<accession>A0A653BG76</accession>
<proteinExistence type="inferred from homology"/>
<evidence type="ECO:0000256" key="7">
    <source>
        <dbReference type="ARBA" id="ARBA00023136"/>
    </source>
</evidence>
<evidence type="ECO:0000256" key="1">
    <source>
        <dbReference type="ARBA" id="ARBA00004651"/>
    </source>
</evidence>
<dbReference type="Proteomes" id="UP000410492">
    <property type="component" value="Unassembled WGS sequence"/>
</dbReference>
<organism evidence="11 12">
    <name type="scientific">Callosobruchus maculatus</name>
    <name type="common">Southern cowpea weevil</name>
    <name type="synonym">Pulse bruchid</name>
    <dbReference type="NCBI Taxonomy" id="64391"/>
    <lineage>
        <taxon>Eukaryota</taxon>
        <taxon>Metazoa</taxon>
        <taxon>Ecdysozoa</taxon>
        <taxon>Arthropoda</taxon>
        <taxon>Hexapoda</taxon>
        <taxon>Insecta</taxon>
        <taxon>Pterygota</taxon>
        <taxon>Neoptera</taxon>
        <taxon>Endopterygota</taxon>
        <taxon>Coleoptera</taxon>
        <taxon>Polyphaga</taxon>
        <taxon>Cucujiformia</taxon>
        <taxon>Chrysomeloidea</taxon>
        <taxon>Chrysomelidae</taxon>
        <taxon>Bruchinae</taxon>
        <taxon>Bruchini</taxon>
        <taxon>Callosobruchus</taxon>
    </lineage>
</organism>
<keyword evidence="8 10" id="KW-0675">Receptor</keyword>
<feature type="transmembrane region" description="Helical" evidence="10">
    <location>
        <begin position="30"/>
        <end position="52"/>
    </location>
</feature>
<dbReference type="GO" id="GO:0004984">
    <property type="term" value="F:olfactory receptor activity"/>
    <property type="evidence" value="ECO:0007669"/>
    <property type="project" value="InterPro"/>
</dbReference>
<dbReference type="PANTHER" id="PTHR21137:SF35">
    <property type="entry name" value="ODORANT RECEPTOR 19A-RELATED"/>
    <property type="match status" value="1"/>
</dbReference>
<dbReference type="GO" id="GO:0005886">
    <property type="term" value="C:plasma membrane"/>
    <property type="evidence" value="ECO:0007669"/>
    <property type="project" value="UniProtKB-SubCell"/>
</dbReference>
<evidence type="ECO:0000256" key="6">
    <source>
        <dbReference type="ARBA" id="ARBA00022989"/>
    </source>
</evidence>
<gene>
    <name evidence="11" type="ORF">CALMAC_LOCUS721</name>
</gene>
<feature type="transmembrane region" description="Helical" evidence="10">
    <location>
        <begin position="190"/>
        <end position="208"/>
    </location>
</feature>
<evidence type="ECO:0000256" key="3">
    <source>
        <dbReference type="ARBA" id="ARBA00022606"/>
    </source>
</evidence>
<dbReference type="InterPro" id="IPR004117">
    <property type="entry name" value="7tm6_olfct_rcpt"/>
</dbReference>
<keyword evidence="2" id="KW-1003">Cell membrane</keyword>
<evidence type="ECO:0000256" key="8">
    <source>
        <dbReference type="ARBA" id="ARBA00023170"/>
    </source>
</evidence>
<comment type="subcellular location">
    <subcellularLocation>
        <location evidence="1 10">Cell membrane</location>
        <topology evidence="1 10">Multi-pass membrane protein</topology>
    </subcellularLocation>
</comment>
<feature type="transmembrane region" description="Helical" evidence="10">
    <location>
        <begin position="247"/>
        <end position="269"/>
    </location>
</feature>
<evidence type="ECO:0000313" key="12">
    <source>
        <dbReference type="Proteomes" id="UP000410492"/>
    </source>
</evidence>
<dbReference type="PANTHER" id="PTHR21137">
    <property type="entry name" value="ODORANT RECEPTOR"/>
    <property type="match status" value="1"/>
</dbReference>
<evidence type="ECO:0000313" key="11">
    <source>
        <dbReference type="EMBL" id="VEN34576.1"/>
    </source>
</evidence>
<feature type="transmembrane region" description="Helical" evidence="10">
    <location>
        <begin position="128"/>
        <end position="145"/>
    </location>
</feature>
<keyword evidence="9 10" id="KW-0807">Transducer</keyword>
<dbReference type="EMBL" id="CAACVG010000838">
    <property type="protein sequence ID" value="VEN34576.1"/>
    <property type="molecule type" value="Genomic_DNA"/>
</dbReference>
<comment type="caution">
    <text evidence="10">Lacks conserved residue(s) required for the propagation of feature annotation.</text>
</comment>
<reference evidence="11 12" key="1">
    <citation type="submission" date="2019-01" db="EMBL/GenBank/DDBJ databases">
        <authorList>
            <person name="Sayadi A."/>
        </authorList>
    </citation>
    <scope>NUCLEOTIDE SEQUENCE [LARGE SCALE GENOMIC DNA]</scope>
</reference>
<dbReference type="AlphaFoldDB" id="A0A653BG76"/>
<dbReference type="GO" id="GO:0007165">
    <property type="term" value="P:signal transduction"/>
    <property type="evidence" value="ECO:0007669"/>
    <property type="project" value="UniProtKB-KW"/>
</dbReference>
<keyword evidence="3 10" id="KW-0716">Sensory transduction</keyword>
<evidence type="ECO:0000256" key="10">
    <source>
        <dbReference type="RuleBase" id="RU351113"/>
    </source>
</evidence>
<evidence type="ECO:0000256" key="5">
    <source>
        <dbReference type="ARBA" id="ARBA00022725"/>
    </source>
</evidence>